<dbReference type="SUPFAM" id="SSF50729">
    <property type="entry name" value="PH domain-like"/>
    <property type="match status" value="1"/>
</dbReference>
<dbReference type="InterPro" id="IPR055236">
    <property type="entry name" value="EVH1_PP4R3"/>
</dbReference>
<dbReference type="Gene3D" id="2.30.29.30">
    <property type="entry name" value="Pleckstrin-homology domain (PH domain)/Phosphotyrosine-binding domain (PTB)"/>
    <property type="match status" value="1"/>
</dbReference>
<name>A0A7C9A5F9_OPUST</name>
<dbReference type="EMBL" id="GISG01204111">
    <property type="protein sequence ID" value="MBA4659494.1"/>
    <property type="molecule type" value="Transcribed_RNA"/>
</dbReference>
<proteinExistence type="predicted"/>
<dbReference type="Pfam" id="PF22972">
    <property type="entry name" value="EVH1_PP4R3"/>
    <property type="match status" value="1"/>
</dbReference>
<dbReference type="AlphaFoldDB" id="A0A7C9A5F9"/>
<feature type="domain" description="PP4R3 EVH1-like" evidence="1">
    <location>
        <begin position="12"/>
        <end position="110"/>
    </location>
</feature>
<dbReference type="GO" id="GO:0030289">
    <property type="term" value="C:protein phosphatase 4 complex"/>
    <property type="evidence" value="ECO:0007669"/>
    <property type="project" value="TreeGrafter"/>
</dbReference>
<sequence>MENRRQKEADIKQVKVYSRSQDGKWEDRGIGHVAVDYMEKSDDLALFVYEQDSNEIILMHRISPDDIYRKQEDTIISWRDPLYSTELAVSFREVAGCSYIWDHICNVRRNSNFGTLNLS</sequence>
<dbReference type="InterPro" id="IPR051137">
    <property type="entry name" value="PP4R3-like"/>
</dbReference>
<dbReference type="InterPro" id="IPR011993">
    <property type="entry name" value="PH-like_dom_sf"/>
</dbReference>
<evidence type="ECO:0000259" key="1">
    <source>
        <dbReference type="Pfam" id="PF22972"/>
    </source>
</evidence>
<reference evidence="2" key="1">
    <citation type="journal article" date="2013" name="J. Plant Res.">
        <title>Effect of fungi and light on seed germination of three Opuntia species from semiarid lands of central Mexico.</title>
        <authorList>
            <person name="Delgado-Sanchez P."/>
            <person name="Jimenez-Bremont J.F."/>
            <person name="Guerrero-Gonzalez Mde L."/>
            <person name="Flores J."/>
        </authorList>
    </citation>
    <scope>NUCLEOTIDE SEQUENCE</scope>
    <source>
        <tissue evidence="2">Cladode</tissue>
    </source>
</reference>
<dbReference type="GO" id="GO:0072542">
    <property type="term" value="F:protein phosphatase activator activity"/>
    <property type="evidence" value="ECO:0007669"/>
    <property type="project" value="TreeGrafter"/>
</dbReference>
<reference evidence="2" key="2">
    <citation type="submission" date="2020-07" db="EMBL/GenBank/DDBJ databases">
        <authorList>
            <person name="Vera ALvarez R."/>
            <person name="Arias-Moreno D.M."/>
            <person name="Jimenez-Jacinto V."/>
            <person name="Jimenez-Bremont J.F."/>
            <person name="Swaminathan K."/>
            <person name="Moose S.P."/>
            <person name="Guerrero-Gonzalez M.L."/>
            <person name="Marino-Ramirez L."/>
            <person name="Landsman D."/>
            <person name="Rodriguez-Kessler M."/>
            <person name="Delgado-Sanchez P."/>
        </authorList>
    </citation>
    <scope>NUCLEOTIDE SEQUENCE</scope>
    <source>
        <tissue evidence="2">Cladode</tissue>
    </source>
</reference>
<dbReference type="PANTHER" id="PTHR23318:SF0">
    <property type="entry name" value="SERINE_THREONINE-PROTEIN PHOSPHATASE 4 REGULATORY SUBUNIT 3"/>
    <property type="match status" value="1"/>
</dbReference>
<accession>A0A7C9A5F9</accession>
<evidence type="ECO:0000313" key="2">
    <source>
        <dbReference type="EMBL" id="MBA4659494.1"/>
    </source>
</evidence>
<dbReference type="GO" id="GO:0005654">
    <property type="term" value="C:nucleoplasm"/>
    <property type="evidence" value="ECO:0007669"/>
    <property type="project" value="TreeGrafter"/>
</dbReference>
<organism evidence="2">
    <name type="scientific">Opuntia streptacantha</name>
    <name type="common">Prickly pear cactus</name>
    <name type="synonym">Opuntia cardona</name>
    <dbReference type="NCBI Taxonomy" id="393608"/>
    <lineage>
        <taxon>Eukaryota</taxon>
        <taxon>Viridiplantae</taxon>
        <taxon>Streptophyta</taxon>
        <taxon>Embryophyta</taxon>
        <taxon>Tracheophyta</taxon>
        <taxon>Spermatophyta</taxon>
        <taxon>Magnoliopsida</taxon>
        <taxon>eudicotyledons</taxon>
        <taxon>Gunneridae</taxon>
        <taxon>Pentapetalae</taxon>
        <taxon>Caryophyllales</taxon>
        <taxon>Cactineae</taxon>
        <taxon>Cactaceae</taxon>
        <taxon>Opuntioideae</taxon>
        <taxon>Opuntia</taxon>
    </lineage>
</organism>
<dbReference type="PANTHER" id="PTHR23318">
    <property type="entry name" value="ATP SYNTHASE GAMMA-RELATED"/>
    <property type="match status" value="1"/>
</dbReference>
<protein>
    <recommendedName>
        <fullName evidence="1">PP4R3 EVH1-like domain-containing protein</fullName>
    </recommendedName>
</protein>